<dbReference type="EMBL" id="JAAARO010000014">
    <property type="protein sequence ID" value="KAF5736325.1"/>
    <property type="molecule type" value="Genomic_DNA"/>
</dbReference>
<evidence type="ECO:0000313" key="3">
    <source>
        <dbReference type="Proteomes" id="UP000593562"/>
    </source>
</evidence>
<dbReference type="AlphaFoldDB" id="A0A7J7CQD6"/>
<keyword evidence="3" id="KW-1185">Reference proteome</keyword>
<sequence length="125" mass="14329">MGFNRILKLFCSLLCFLFLLIKSCSASSVLNNESIQPKMDDRVLHMKKSKPFFLDKQEVKKRMKMRLKSKRDRNTMKEFKTSTISAMLPKGFVPPSGSGTPCHNRKPNSAFTFYCDLSTANNKKP</sequence>
<proteinExistence type="predicted"/>
<keyword evidence="1" id="KW-0732">Signal</keyword>
<dbReference type="Proteomes" id="UP000593562">
    <property type="component" value="Unassembled WGS sequence"/>
</dbReference>
<accession>A0A7J7CQD6</accession>
<reference evidence="2 3" key="1">
    <citation type="journal article" date="2020" name="Nat. Commun.">
        <title>Genome of Tripterygium wilfordii and identification of cytochrome P450 involved in triptolide biosynthesis.</title>
        <authorList>
            <person name="Tu L."/>
            <person name="Su P."/>
            <person name="Zhang Z."/>
            <person name="Gao L."/>
            <person name="Wang J."/>
            <person name="Hu T."/>
            <person name="Zhou J."/>
            <person name="Zhang Y."/>
            <person name="Zhao Y."/>
            <person name="Liu Y."/>
            <person name="Song Y."/>
            <person name="Tong Y."/>
            <person name="Lu Y."/>
            <person name="Yang J."/>
            <person name="Xu C."/>
            <person name="Jia M."/>
            <person name="Peters R.J."/>
            <person name="Huang L."/>
            <person name="Gao W."/>
        </authorList>
    </citation>
    <scope>NUCLEOTIDE SEQUENCE [LARGE SCALE GENOMIC DNA]</scope>
    <source>
        <strain evidence="3">cv. XIE 37</strain>
        <tissue evidence="2">Leaf</tissue>
    </source>
</reference>
<feature type="chain" id="PRO_5029750087" evidence="1">
    <location>
        <begin position="27"/>
        <end position="125"/>
    </location>
</feature>
<evidence type="ECO:0000313" key="2">
    <source>
        <dbReference type="EMBL" id="KAF5736325.1"/>
    </source>
</evidence>
<evidence type="ECO:0000256" key="1">
    <source>
        <dbReference type="SAM" id="SignalP"/>
    </source>
</evidence>
<comment type="caution">
    <text evidence="2">The sequence shown here is derived from an EMBL/GenBank/DDBJ whole genome shotgun (WGS) entry which is preliminary data.</text>
</comment>
<organism evidence="2 3">
    <name type="scientific">Tripterygium wilfordii</name>
    <name type="common">Thunder God vine</name>
    <dbReference type="NCBI Taxonomy" id="458696"/>
    <lineage>
        <taxon>Eukaryota</taxon>
        <taxon>Viridiplantae</taxon>
        <taxon>Streptophyta</taxon>
        <taxon>Embryophyta</taxon>
        <taxon>Tracheophyta</taxon>
        <taxon>Spermatophyta</taxon>
        <taxon>Magnoliopsida</taxon>
        <taxon>eudicotyledons</taxon>
        <taxon>Gunneridae</taxon>
        <taxon>Pentapetalae</taxon>
        <taxon>rosids</taxon>
        <taxon>fabids</taxon>
        <taxon>Celastrales</taxon>
        <taxon>Celastraceae</taxon>
        <taxon>Tripterygium</taxon>
    </lineage>
</organism>
<gene>
    <name evidence="2" type="ORF">HS088_TW14G00465</name>
</gene>
<dbReference type="InParanoid" id="A0A7J7CQD6"/>
<feature type="signal peptide" evidence="1">
    <location>
        <begin position="1"/>
        <end position="26"/>
    </location>
</feature>
<protein>
    <submittedName>
        <fullName evidence="2">Uncharacterized protein</fullName>
    </submittedName>
</protein>
<name>A0A7J7CQD6_TRIWF</name>